<keyword evidence="2" id="KW-0732">Signal</keyword>
<evidence type="ECO:0008006" key="5">
    <source>
        <dbReference type="Google" id="ProtNLM"/>
    </source>
</evidence>
<dbReference type="RefSeq" id="XP_031866938.1">
    <property type="nucleotide sequence ID" value="XM_032016647.1"/>
</dbReference>
<gene>
    <name evidence="3" type="ORF">BP5553_08024</name>
</gene>
<dbReference type="Proteomes" id="UP000254866">
    <property type="component" value="Unassembled WGS sequence"/>
</dbReference>
<accession>A0A370TFI4</accession>
<feature type="compositionally biased region" description="Low complexity" evidence="1">
    <location>
        <begin position="123"/>
        <end position="144"/>
    </location>
</feature>
<sequence length="206" mass="19807">MHSSILVVALAALVAAKTDIGGCTSSLTKNEYNQASVLWYVPETGEICEILDCGGGRAPPKTTVPGCGAYSGTATYSPKFLAGFNGASSTQAAPSSQAPAATTSAGDSTPSPSSKDAETPKITTAPTTSGAAGAGTSTLVTSTAPPAQGSGSPVVGGKNETSPTVPGGTAPNSTTSGNPSNIPNAAAGTFVPGALAAIAAAFAFVL</sequence>
<dbReference type="GeneID" id="43600873"/>
<feature type="signal peptide" evidence="2">
    <location>
        <begin position="1"/>
        <end position="16"/>
    </location>
</feature>
<dbReference type="STRING" id="2656787.A0A370TFI4"/>
<feature type="compositionally biased region" description="Low complexity" evidence="1">
    <location>
        <begin position="87"/>
        <end position="105"/>
    </location>
</feature>
<evidence type="ECO:0000313" key="4">
    <source>
        <dbReference type="Proteomes" id="UP000254866"/>
    </source>
</evidence>
<feature type="compositionally biased region" description="Polar residues" evidence="1">
    <location>
        <begin position="159"/>
        <end position="180"/>
    </location>
</feature>
<dbReference type="EMBL" id="NPIC01000008">
    <property type="protein sequence ID" value="RDL33656.1"/>
    <property type="molecule type" value="Genomic_DNA"/>
</dbReference>
<proteinExistence type="predicted"/>
<name>A0A370TFI4_9HELO</name>
<evidence type="ECO:0000313" key="3">
    <source>
        <dbReference type="EMBL" id="RDL33656.1"/>
    </source>
</evidence>
<protein>
    <recommendedName>
        <fullName evidence="5">Siderophore biosynthesis enzyme</fullName>
    </recommendedName>
</protein>
<dbReference type="OrthoDB" id="3942074at2759"/>
<dbReference type="AlphaFoldDB" id="A0A370TFI4"/>
<comment type="caution">
    <text evidence="3">The sequence shown here is derived from an EMBL/GenBank/DDBJ whole genome shotgun (WGS) entry which is preliminary data.</text>
</comment>
<keyword evidence="4" id="KW-1185">Reference proteome</keyword>
<feature type="chain" id="PRO_5016563375" description="Siderophore biosynthesis enzyme" evidence="2">
    <location>
        <begin position="17"/>
        <end position="206"/>
    </location>
</feature>
<feature type="region of interest" description="Disordered" evidence="1">
    <location>
        <begin position="87"/>
        <end position="180"/>
    </location>
</feature>
<reference evidence="3 4" key="1">
    <citation type="journal article" date="2018" name="IMA Fungus">
        <title>IMA Genome-F 9: Draft genome sequence of Annulohypoxylon stygium, Aspergillus mulundensis, Berkeleyomyces basicola (syn. Thielaviopsis basicola), Ceratocystis smalleyi, two Cercospora beticola strains, Coleophoma cylindrospora, Fusarium fracticaudum, Phialophora cf. hyalina, and Morchella septimelata.</title>
        <authorList>
            <person name="Wingfield B.D."/>
            <person name="Bills G.F."/>
            <person name="Dong Y."/>
            <person name="Huang W."/>
            <person name="Nel W.J."/>
            <person name="Swalarsk-Parry B.S."/>
            <person name="Vaghefi N."/>
            <person name="Wilken P.M."/>
            <person name="An Z."/>
            <person name="de Beer Z.W."/>
            <person name="De Vos L."/>
            <person name="Chen L."/>
            <person name="Duong T.A."/>
            <person name="Gao Y."/>
            <person name="Hammerbacher A."/>
            <person name="Kikkert J.R."/>
            <person name="Li Y."/>
            <person name="Li H."/>
            <person name="Li K."/>
            <person name="Li Q."/>
            <person name="Liu X."/>
            <person name="Ma X."/>
            <person name="Naidoo K."/>
            <person name="Pethybridge S.J."/>
            <person name="Sun J."/>
            <person name="Steenkamp E.T."/>
            <person name="van der Nest M.A."/>
            <person name="van Wyk S."/>
            <person name="Wingfield M.J."/>
            <person name="Xiong C."/>
            <person name="Yue Q."/>
            <person name="Zhang X."/>
        </authorList>
    </citation>
    <scope>NUCLEOTIDE SEQUENCE [LARGE SCALE GENOMIC DNA]</scope>
    <source>
        <strain evidence="3 4">BP 5553</strain>
    </source>
</reference>
<evidence type="ECO:0000256" key="2">
    <source>
        <dbReference type="SAM" id="SignalP"/>
    </source>
</evidence>
<evidence type="ECO:0000256" key="1">
    <source>
        <dbReference type="SAM" id="MobiDB-lite"/>
    </source>
</evidence>
<organism evidence="3 4">
    <name type="scientific">Venustampulla echinocandica</name>
    <dbReference type="NCBI Taxonomy" id="2656787"/>
    <lineage>
        <taxon>Eukaryota</taxon>
        <taxon>Fungi</taxon>
        <taxon>Dikarya</taxon>
        <taxon>Ascomycota</taxon>
        <taxon>Pezizomycotina</taxon>
        <taxon>Leotiomycetes</taxon>
        <taxon>Helotiales</taxon>
        <taxon>Pleuroascaceae</taxon>
        <taxon>Venustampulla</taxon>
    </lineage>
</organism>